<dbReference type="InterPro" id="IPR004714">
    <property type="entry name" value="Cyt_oxidase_maturation_cbb3"/>
</dbReference>
<evidence type="ECO:0000313" key="2">
    <source>
        <dbReference type="EMBL" id="PNV74899.1"/>
    </source>
</evidence>
<dbReference type="NCBIfam" id="TIGR00847">
    <property type="entry name" value="ccoS"/>
    <property type="match status" value="1"/>
</dbReference>
<protein>
    <submittedName>
        <fullName evidence="2">Cbb3-type cytochrome oxidase assembly protein CcoS</fullName>
    </submittedName>
</protein>
<keyword evidence="1" id="KW-0812">Transmembrane</keyword>
<dbReference type="Pfam" id="PF03597">
    <property type="entry name" value="FixS"/>
    <property type="match status" value="1"/>
</dbReference>
<feature type="transmembrane region" description="Helical" evidence="1">
    <location>
        <begin position="6"/>
        <end position="26"/>
    </location>
</feature>
<dbReference type="RefSeq" id="WP_010418983.1">
    <property type="nucleotide sequence ID" value="NZ_MCRM02000010.1"/>
</dbReference>
<evidence type="ECO:0000313" key="3">
    <source>
        <dbReference type="Proteomes" id="UP000094669"/>
    </source>
</evidence>
<gene>
    <name evidence="2" type="primary">ccoS</name>
    <name evidence="2" type="ORF">BES34_011560</name>
</gene>
<name>A0ABX4YIC3_9LEPT</name>
<keyword evidence="1" id="KW-0472">Membrane</keyword>
<comment type="caution">
    <text evidence="2">The sequence shown here is derived from an EMBL/GenBank/DDBJ whole genome shotgun (WGS) entry which is preliminary data.</text>
</comment>
<evidence type="ECO:0000256" key="1">
    <source>
        <dbReference type="SAM" id="Phobius"/>
    </source>
</evidence>
<keyword evidence="3" id="KW-1185">Reference proteome</keyword>
<accession>A0ABX4YIC3</accession>
<dbReference type="EMBL" id="MCRM02000010">
    <property type="protein sequence ID" value="PNV74899.1"/>
    <property type="molecule type" value="Genomic_DNA"/>
</dbReference>
<dbReference type="PANTHER" id="PTHR41532:SF1">
    <property type="entry name" value="FIXS PROTEIN"/>
    <property type="match status" value="1"/>
</dbReference>
<keyword evidence="1" id="KW-1133">Transmembrane helix</keyword>
<sequence length="59" mass="6918">MNALYMTIPLALIIAFGSFFVFLWSYKSGQYEDIEGPKYRMLFDDDPIEPDHAEKEPKK</sequence>
<organism evidence="2 3">
    <name type="scientific">Leptospira inadai serovar Lyme</name>
    <dbReference type="NCBI Taxonomy" id="293084"/>
    <lineage>
        <taxon>Bacteria</taxon>
        <taxon>Pseudomonadati</taxon>
        <taxon>Spirochaetota</taxon>
        <taxon>Spirochaetia</taxon>
        <taxon>Leptospirales</taxon>
        <taxon>Leptospiraceae</taxon>
        <taxon>Leptospira</taxon>
    </lineage>
</organism>
<reference evidence="2" key="1">
    <citation type="submission" date="2018-01" db="EMBL/GenBank/DDBJ databases">
        <title>Genomic characterization of Leptospira inadai serogroup Lyme isolated from captured rat in Brazil and comparative analysis with human reference strain.</title>
        <authorList>
            <person name="Moreno L.Z."/>
            <person name="Loureiro A.P."/>
            <person name="Miraglia F."/>
            <person name="Kremer F.S."/>
            <person name="Eslabao M.R."/>
            <person name="Dellagostin O.A."/>
            <person name="Lilenbaum W."/>
            <person name="Moreno A.M."/>
        </authorList>
    </citation>
    <scope>NUCLEOTIDE SEQUENCE [LARGE SCALE GENOMIC DNA]</scope>
    <source>
        <strain evidence="2">M34/99</strain>
    </source>
</reference>
<dbReference type="Proteomes" id="UP000094669">
    <property type="component" value="Unassembled WGS sequence"/>
</dbReference>
<proteinExistence type="predicted"/>
<dbReference type="PANTHER" id="PTHR41532">
    <property type="entry name" value="FIXS PROTEIN"/>
    <property type="match status" value="1"/>
</dbReference>